<evidence type="ECO:0000313" key="2">
    <source>
        <dbReference type="Proteomes" id="UP000724874"/>
    </source>
</evidence>
<evidence type="ECO:0000313" key="1">
    <source>
        <dbReference type="EMBL" id="KAF8888952.1"/>
    </source>
</evidence>
<feature type="non-terminal residue" evidence="1">
    <location>
        <position position="1"/>
    </location>
</feature>
<comment type="caution">
    <text evidence="1">The sequence shown here is derived from an EMBL/GenBank/DDBJ whole genome shotgun (WGS) entry which is preliminary data.</text>
</comment>
<accession>A0A9P5TKJ7</accession>
<reference evidence="1" key="1">
    <citation type="submission" date="2020-11" db="EMBL/GenBank/DDBJ databases">
        <authorList>
            <consortium name="DOE Joint Genome Institute"/>
            <person name="Ahrendt S."/>
            <person name="Riley R."/>
            <person name="Andreopoulos W."/>
            <person name="LaButti K."/>
            <person name="Pangilinan J."/>
            <person name="Ruiz-duenas F.J."/>
            <person name="Barrasa J.M."/>
            <person name="Sanchez-Garcia M."/>
            <person name="Camarero S."/>
            <person name="Miyauchi S."/>
            <person name="Serrano A."/>
            <person name="Linde D."/>
            <person name="Babiker R."/>
            <person name="Drula E."/>
            <person name="Ayuso-Fernandez I."/>
            <person name="Pacheco R."/>
            <person name="Padilla G."/>
            <person name="Ferreira P."/>
            <person name="Barriuso J."/>
            <person name="Kellner H."/>
            <person name="Castanera R."/>
            <person name="Alfaro M."/>
            <person name="Ramirez L."/>
            <person name="Pisabarro A.G."/>
            <person name="Kuo A."/>
            <person name="Tritt A."/>
            <person name="Lipzen A."/>
            <person name="He G."/>
            <person name="Yan M."/>
            <person name="Ng V."/>
            <person name="Cullen D."/>
            <person name="Martin F."/>
            <person name="Rosso M.-N."/>
            <person name="Henrissat B."/>
            <person name="Hibbett D."/>
            <person name="Martinez A.T."/>
            <person name="Grigoriev I.V."/>
        </authorList>
    </citation>
    <scope>NUCLEOTIDE SEQUENCE</scope>
    <source>
        <strain evidence="1">AH 44721</strain>
    </source>
</reference>
<dbReference type="EMBL" id="JADNYJ010000082">
    <property type="protein sequence ID" value="KAF8888952.1"/>
    <property type="molecule type" value="Genomic_DNA"/>
</dbReference>
<dbReference type="AlphaFoldDB" id="A0A9P5TKJ7"/>
<proteinExistence type="predicted"/>
<gene>
    <name evidence="1" type="ORF">CPB84DRAFT_1627290</name>
</gene>
<organism evidence="1 2">
    <name type="scientific">Gymnopilus junonius</name>
    <name type="common">Spectacular rustgill mushroom</name>
    <name type="synonym">Gymnopilus spectabilis subsp. junonius</name>
    <dbReference type="NCBI Taxonomy" id="109634"/>
    <lineage>
        <taxon>Eukaryota</taxon>
        <taxon>Fungi</taxon>
        <taxon>Dikarya</taxon>
        <taxon>Basidiomycota</taxon>
        <taxon>Agaricomycotina</taxon>
        <taxon>Agaricomycetes</taxon>
        <taxon>Agaricomycetidae</taxon>
        <taxon>Agaricales</taxon>
        <taxon>Agaricineae</taxon>
        <taxon>Hymenogastraceae</taxon>
        <taxon>Gymnopilus</taxon>
    </lineage>
</organism>
<dbReference type="Proteomes" id="UP000724874">
    <property type="component" value="Unassembled WGS sequence"/>
</dbReference>
<keyword evidence="2" id="KW-1185">Reference proteome</keyword>
<protein>
    <submittedName>
        <fullName evidence="1">Uncharacterized protein</fullName>
    </submittedName>
</protein>
<feature type="non-terminal residue" evidence="1">
    <location>
        <position position="104"/>
    </location>
</feature>
<sequence>CPGFYVTMPPGKTPGSAYPFLFHENLGDPWDIILSAGKLILWACDCQQKMPKEHSECLSCAALLKLPSLSCILECIKKGVNQSCPYQYHGAGGLVMLLHEKGSE</sequence>
<name>A0A9P5TKJ7_GYMJU</name>